<evidence type="ECO:0000313" key="2">
    <source>
        <dbReference type="Proteomes" id="UP000249061"/>
    </source>
</evidence>
<comment type="caution">
    <text evidence="1">The sequence shown here is derived from an EMBL/GenBank/DDBJ whole genome shotgun (WGS) entry which is preliminary data.</text>
</comment>
<organism evidence="1 2">
    <name type="scientific">Archangium gephyra</name>
    <dbReference type="NCBI Taxonomy" id="48"/>
    <lineage>
        <taxon>Bacteria</taxon>
        <taxon>Pseudomonadati</taxon>
        <taxon>Myxococcota</taxon>
        <taxon>Myxococcia</taxon>
        <taxon>Myxococcales</taxon>
        <taxon>Cystobacterineae</taxon>
        <taxon>Archangiaceae</taxon>
        <taxon>Archangium</taxon>
    </lineage>
</organism>
<protein>
    <recommendedName>
        <fullName evidence="3">Lipoprotein</fullName>
    </recommendedName>
</protein>
<accession>A0A2W5TH58</accession>
<dbReference type="EMBL" id="QFQP01000013">
    <property type="protein sequence ID" value="PZR11906.1"/>
    <property type="molecule type" value="Genomic_DNA"/>
</dbReference>
<proteinExistence type="predicted"/>
<dbReference type="Proteomes" id="UP000249061">
    <property type="component" value="Unassembled WGS sequence"/>
</dbReference>
<reference evidence="1 2" key="1">
    <citation type="submission" date="2017-08" db="EMBL/GenBank/DDBJ databases">
        <title>Infants hospitalized years apart are colonized by the same room-sourced microbial strains.</title>
        <authorList>
            <person name="Brooks B."/>
            <person name="Olm M.R."/>
            <person name="Firek B.A."/>
            <person name="Baker R."/>
            <person name="Thomas B.C."/>
            <person name="Morowitz M.J."/>
            <person name="Banfield J.F."/>
        </authorList>
    </citation>
    <scope>NUCLEOTIDE SEQUENCE [LARGE SCALE GENOMIC DNA]</scope>
    <source>
        <strain evidence="1">S2_003_000_R2_14</strain>
    </source>
</reference>
<name>A0A2W5TH58_9BACT</name>
<dbReference type="AlphaFoldDB" id="A0A2W5TH58"/>
<evidence type="ECO:0000313" key="1">
    <source>
        <dbReference type="EMBL" id="PZR11906.1"/>
    </source>
</evidence>
<gene>
    <name evidence="1" type="ORF">DI536_16375</name>
</gene>
<evidence type="ECO:0008006" key="3">
    <source>
        <dbReference type="Google" id="ProtNLM"/>
    </source>
</evidence>
<sequence>MAVLTSGCGSVRDQFIGTRIADECNGSWNVCATTVGCFVGDRSYVEGRFPGTNKVGIQLFEPSEVTVSLLLEETAGAGEATVMNFFEESCGSRVRVELTGRALVGENEKAGYVFRSAELSGVGDHLIEVESDSRTRYLMKIDVLPLRLRDVQ</sequence>